<keyword evidence="11 14" id="KW-0472">Membrane</keyword>
<dbReference type="KEGG" id="gat:120829058"/>
<dbReference type="FunFam" id="2.60.40.4100:FF:000002">
    <property type="entry name" value="Zona pellucida sperm-binding protein 3"/>
    <property type="match status" value="1"/>
</dbReference>
<evidence type="ECO:0000313" key="17">
    <source>
        <dbReference type="Ensembl" id="ENSGACP00000019930.2"/>
    </source>
</evidence>
<keyword evidence="5 14" id="KW-0964">Secreted</keyword>
<dbReference type="PRINTS" id="PR00023">
    <property type="entry name" value="ZPELLUCIDA"/>
</dbReference>
<dbReference type="GeneID" id="120829058"/>
<reference evidence="17" key="3">
    <citation type="submission" date="2025-09" db="UniProtKB">
        <authorList>
            <consortium name="Ensembl"/>
        </authorList>
    </citation>
    <scope>IDENTIFICATION</scope>
</reference>
<evidence type="ECO:0000256" key="9">
    <source>
        <dbReference type="ARBA" id="ARBA00022729"/>
    </source>
</evidence>
<keyword evidence="12 14" id="KW-1015">Disulfide bond</keyword>
<dbReference type="AlphaFoldDB" id="G3PQP5"/>
<keyword evidence="10 14" id="KW-1133">Transmembrane helix</keyword>
<dbReference type="SMART" id="SM00241">
    <property type="entry name" value="ZP"/>
    <property type="match status" value="1"/>
</dbReference>
<evidence type="ECO:0000256" key="1">
    <source>
        <dbReference type="ARBA" id="ARBA00004498"/>
    </source>
</evidence>
<evidence type="ECO:0000256" key="11">
    <source>
        <dbReference type="ARBA" id="ARBA00023136"/>
    </source>
</evidence>
<evidence type="ECO:0000313" key="18">
    <source>
        <dbReference type="Proteomes" id="UP000007635"/>
    </source>
</evidence>
<comment type="PTM">
    <text evidence="14">Proteolytically cleaved before the transmembrane segment to yield the secreted ectodomain incorporated in the zona pellucida.</text>
</comment>
<feature type="region of interest" description="Disordered" evidence="15">
    <location>
        <begin position="23"/>
        <end position="63"/>
    </location>
</feature>
<dbReference type="Pfam" id="PF00100">
    <property type="entry name" value="Zona_pellucida"/>
    <property type="match status" value="1"/>
</dbReference>
<dbReference type="PANTHER" id="PTHR11576:SF2">
    <property type="entry name" value="ZONA PELLUCIDA SPERM-BINDING PROTEIN 3"/>
    <property type="match status" value="1"/>
</dbReference>
<evidence type="ECO:0000256" key="10">
    <source>
        <dbReference type="ARBA" id="ARBA00022989"/>
    </source>
</evidence>
<feature type="transmembrane region" description="Helical" evidence="14">
    <location>
        <begin position="490"/>
        <end position="512"/>
    </location>
</feature>
<keyword evidence="6 14" id="KW-0272">Extracellular matrix</keyword>
<evidence type="ECO:0000256" key="15">
    <source>
        <dbReference type="SAM" id="MobiDB-lite"/>
    </source>
</evidence>
<keyword evidence="9 14" id="KW-0732">Signal</keyword>
<reference evidence="17" key="2">
    <citation type="submission" date="2025-08" db="UniProtKB">
        <authorList>
            <consortium name="Ensembl"/>
        </authorList>
    </citation>
    <scope>IDENTIFICATION</scope>
</reference>
<dbReference type="Ensembl" id="ENSGACT00000019968.2">
    <property type="protein sequence ID" value="ENSGACP00000019930.2"/>
    <property type="gene ID" value="ENSGACG00000015107.2"/>
</dbReference>
<dbReference type="Gene3D" id="2.60.40.4100">
    <property type="entry name" value="Zona pellucida, ZP-C domain"/>
    <property type="match status" value="1"/>
</dbReference>
<feature type="compositionally biased region" description="Pro residues" evidence="15">
    <location>
        <begin position="103"/>
        <end position="112"/>
    </location>
</feature>
<dbReference type="GeneTree" id="ENSGT01030000234567"/>
<evidence type="ECO:0000256" key="14">
    <source>
        <dbReference type="RuleBase" id="RU367066"/>
    </source>
</evidence>
<evidence type="ECO:0000256" key="7">
    <source>
        <dbReference type="ARBA" id="ARBA00022685"/>
    </source>
</evidence>
<feature type="signal peptide" evidence="14">
    <location>
        <begin position="1"/>
        <end position="24"/>
    </location>
</feature>
<evidence type="ECO:0000256" key="8">
    <source>
        <dbReference type="ARBA" id="ARBA00022692"/>
    </source>
</evidence>
<evidence type="ECO:0000256" key="13">
    <source>
        <dbReference type="ARBA" id="ARBA00023180"/>
    </source>
</evidence>
<dbReference type="InterPro" id="IPR048290">
    <property type="entry name" value="ZP_chr"/>
</dbReference>
<dbReference type="InterPro" id="IPR001507">
    <property type="entry name" value="ZP_dom"/>
</dbReference>
<evidence type="ECO:0000256" key="5">
    <source>
        <dbReference type="ARBA" id="ARBA00022525"/>
    </source>
</evidence>
<comment type="similarity">
    <text evidence="2 14">Belongs to the ZP domain family. ZPC subfamily.</text>
</comment>
<organism evidence="17 18">
    <name type="scientific">Gasterosteus aculeatus aculeatus</name>
    <name type="common">three-spined stickleback</name>
    <dbReference type="NCBI Taxonomy" id="481459"/>
    <lineage>
        <taxon>Eukaryota</taxon>
        <taxon>Metazoa</taxon>
        <taxon>Chordata</taxon>
        <taxon>Craniata</taxon>
        <taxon>Vertebrata</taxon>
        <taxon>Euteleostomi</taxon>
        <taxon>Actinopterygii</taxon>
        <taxon>Neopterygii</taxon>
        <taxon>Teleostei</taxon>
        <taxon>Neoteleostei</taxon>
        <taxon>Acanthomorphata</taxon>
        <taxon>Eupercaria</taxon>
        <taxon>Perciformes</taxon>
        <taxon>Cottioidei</taxon>
        <taxon>Gasterosteales</taxon>
        <taxon>Gasterosteidae</taxon>
        <taxon>Gasterosteus</taxon>
    </lineage>
</organism>
<dbReference type="GO" id="GO:0005886">
    <property type="term" value="C:plasma membrane"/>
    <property type="evidence" value="ECO:0007669"/>
    <property type="project" value="UniProtKB-SubCell"/>
</dbReference>
<keyword evidence="18" id="KW-1185">Reference proteome</keyword>
<dbReference type="GO" id="GO:0032190">
    <property type="term" value="F:acrosin binding"/>
    <property type="evidence" value="ECO:0007669"/>
    <property type="project" value="TreeGrafter"/>
</dbReference>
<protein>
    <recommendedName>
        <fullName evidence="3 14">Zona pellucida sperm-binding protein 3</fullName>
    </recommendedName>
</protein>
<dbReference type="RefSeq" id="XP_040049191.1">
    <property type="nucleotide sequence ID" value="XM_040193257.1"/>
</dbReference>
<sequence>MGFKVAVLFGFLLLLLGGDPRAAAQSWPDLSADDTPDRVLEDREEANSPLPRAGRGSNWTEPGAPVRALLTYRLRVHQLGNPAVTKQPPPFEARIDSTQNPQAPQPRAPNPGQPQVRPQESLKLIPGPNLNPLVKPVQTQTFEQRVPVPPTSVAARCGQREVNVEVKQNFLGNGELIRPSDLTLGGCAALDIDHHILRFQSDLHGCSSAIRMTEEDLIYSFSLLYYPAPIDNTFIFKTNPTEVVIECHYQRRLYVSSGAMMPTWKPFVTSTLAEQKLHFSVRLMTEDWQSQRSSSAYLLSDVINIEAAVDLGHHVPLRVFVDSCVATVSPDPNSQPRYPFINNHGCLSDTEVTGAKSYFMPRRREDKLHFQLRAFRFHNNQRNSLYITCNLKATQVSKPIDSQHKACSYLTEARRWVASGGDNKVCSCCETSCGAQRQKRSLAAAVEPHWEGTAALGPIQMEEGILPEELTEHSALQTHKVTPAASHPSAALLCAMSVSLAVLLLLVFMGAVGHDGHHKLTGHFVCT</sequence>
<evidence type="ECO:0000256" key="4">
    <source>
        <dbReference type="ARBA" id="ARBA00022475"/>
    </source>
</evidence>
<dbReference type="GO" id="GO:0035804">
    <property type="term" value="F:structural constituent of egg coat"/>
    <property type="evidence" value="ECO:0007669"/>
    <property type="project" value="UniProtKB-UniRule"/>
</dbReference>
<keyword evidence="4 14" id="KW-1003">Cell membrane</keyword>
<comment type="domain">
    <text evidence="14">The ZP domain is involved in the polymerization of the ZP proteins to form the zona pellucida.</text>
</comment>
<dbReference type="STRING" id="69293.ENSGACP00000019930"/>
<evidence type="ECO:0000256" key="3">
    <source>
        <dbReference type="ARBA" id="ARBA00017980"/>
    </source>
</evidence>
<evidence type="ECO:0000259" key="16">
    <source>
        <dbReference type="PROSITE" id="PS51034"/>
    </source>
</evidence>
<feature type="region of interest" description="Disordered" evidence="15">
    <location>
        <begin position="80"/>
        <end position="119"/>
    </location>
</feature>
<feature type="chain" id="PRO_5043102356" description="Zona pellucida sperm-binding protein 3" evidence="14">
    <location>
        <begin position="25"/>
        <end position="527"/>
    </location>
</feature>
<dbReference type="GO" id="GO:0007339">
    <property type="term" value="P:binding of sperm to zona pellucida"/>
    <property type="evidence" value="ECO:0007669"/>
    <property type="project" value="UniProtKB-UniRule"/>
</dbReference>
<keyword evidence="13" id="KW-0325">Glycoprotein</keyword>
<proteinExistence type="inferred from homology"/>
<reference evidence="17 18" key="1">
    <citation type="journal article" date="2021" name="G3 (Bethesda)">
        <title>Improved contiguity of the threespine stickleback genome using long-read sequencing.</title>
        <authorList>
            <person name="Nath S."/>
            <person name="Shaw D.E."/>
            <person name="White M.A."/>
        </authorList>
    </citation>
    <scope>NUCLEOTIDE SEQUENCE [LARGE SCALE GENOMIC DNA]</scope>
    <source>
        <strain evidence="17 18">Lake Benthic</strain>
    </source>
</reference>
<dbReference type="InterPro" id="IPR055356">
    <property type="entry name" value="ZP-N"/>
</dbReference>
<evidence type="ECO:0000256" key="6">
    <source>
        <dbReference type="ARBA" id="ARBA00022530"/>
    </source>
</evidence>
<comment type="function">
    <text evidence="14">Component of the zona pellucida, an extracellular matrix surrounding oocytes which mediates sperm binding, induction of the acrosome reaction and prevents post-fertilization polyspermy. The zona pellucida is composed of 3 to 4 glycoproteins, ZP1, ZP2, ZP3, and ZP4. ZP3 is essential for sperm binding and zona matrix formation.</text>
</comment>
<dbReference type="PROSITE" id="PS51034">
    <property type="entry name" value="ZP_2"/>
    <property type="match status" value="1"/>
</dbReference>
<comment type="subcellular location">
    <subcellularLocation>
        <location evidence="1">Secreted</location>
        <location evidence="1">Extracellular space</location>
        <location evidence="1">Extracellular matrix</location>
    </subcellularLocation>
    <subcellularLocation>
        <location evidence="14">Zona pellucida</location>
    </subcellularLocation>
    <subcellularLocation>
        <location evidence="14">Cell membrane</location>
        <topology evidence="14">Single-pass type I membrane protein</topology>
    </subcellularLocation>
</comment>
<dbReference type="GO" id="GO:0035803">
    <property type="term" value="P:egg coat formation"/>
    <property type="evidence" value="ECO:0007669"/>
    <property type="project" value="UniProtKB-UniRule"/>
</dbReference>
<dbReference type="Proteomes" id="UP000007635">
    <property type="component" value="Chromosome I"/>
</dbReference>
<dbReference type="FunFam" id="2.60.40.3210:FF:000001">
    <property type="entry name" value="Zona pellucida sperm-binding protein 3"/>
    <property type="match status" value="1"/>
</dbReference>
<dbReference type="GO" id="GO:2000344">
    <property type="term" value="P:positive regulation of acrosome reaction"/>
    <property type="evidence" value="ECO:0007669"/>
    <property type="project" value="UniProtKB-UniRule"/>
</dbReference>
<dbReference type="Bgee" id="ENSGACG00000015107">
    <property type="expression patterns" value="Expressed in mesonephros"/>
</dbReference>
<dbReference type="OMA" id="KSYFMQR"/>
<keyword evidence="8 14" id="KW-0812">Transmembrane</keyword>
<feature type="domain" description="ZP" evidence="16">
    <location>
        <begin position="156"/>
        <end position="414"/>
    </location>
</feature>
<evidence type="ECO:0000256" key="12">
    <source>
        <dbReference type="ARBA" id="ARBA00023157"/>
    </source>
</evidence>
<dbReference type="GO" id="GO:0035805">
    <property type="term" value="C:egg coat"/>
    <property type="evidence" value="ECO:0007669"/>
    <property type="project" value="UniProtKB-SubCell"/>
</dbReference>
<keyword evidence="7 14" id="KW-0165">Cleavage on pair of basic residues</keyword>
<dbReference type="eggNOG" id="ENOG502QSZF">
    <property type="taxonomic scope" value="Eukaryota"/>
</dbReference>
<accession>G3PQP5</accession>
<dbReference type="InterPro" id="IPR042235">
    <property type="entry name" value="ZP-C_dom"/>
</dbReference>
<dbReference type="Pfam" id="PF23344">
    <property type="entry name" value="ZP-N"/>
    <property type="match status" value="1"/>
</dbReference>
<dbReference type="PANTHER" id="PTHR11576">
    <property type="entry name" value="ZONA PELLUCIDA SPERM-BINDING PROTEIN 3"/>
    <property type="match status" value="1"/>
</dbReference>
<dbReference type="Gene3D" id="2.60.40.3210">
    <property type="entry name" value="Zona pellucida, ZP-N domain"/>
    <property type="match status" value="1"/>
</dbReference>
<evidence type="ECO:0000256" key="2">
    <source>
        <dbReference type="ARBA" id="ARBA00006735"/>
    </source>
</evidence>
<name>G3PQP5_GASAC</name>
<dbReference type="InterPro" id="IPR055355">
    <property type="entry name" value="ZP-C"/>
</dbReference>
<dbReference type="InParanoid" id="G3PQP5"/>